<dbReference type="SUPFAM" id="SSF50998">
    <property type="entry name" value="Quinoprotein alcohol dehydrogenase-like"/>
    <property type="match status" value="1"/>
</dbReference>
<evidence type="ECO:0000313" key="5">
    <source>
        <dbReference type="Proteomes" id="UP001232755"/>
    </source>
</evidence>
<dbReference type="InterPro" id="IPR011047">
    <property type="entry name" value="Quinoprotein_ADH-like_sf"/>
</dbReference>
<evidence type="ECO:0000256" key="3">
    <source>
        <dbReference type="PROSITE-ProRule" id="PRU00221"/>
    </source>
</evidence>
<dbReference type="Gene3D" id="2.130.10.10">
    <property type="entry name" value="YVTN repeat-like/Quinoprotein amine dehydrogenase"/>
    <property type="match status" value="3"/>
</dbReference>
<accession>A0ABU0QNG9</accession>
<dbReference type="SUPFAM" id="SSF50978">
    <property type="entry name" value="WD40 repeat-like"/>
    <property type="match status" value="1"/>
</dbReference>
<feature type="repeat" description="WD" evidence="3">
    <location>
        <begin position="454"/>
        <end position="490"/>
    </location>
</feature>
<name>A0ABU0QNG9_9ACTN</name>
<dbReference type="PANTHER" id="PTHR22847:SF637">
    <property type="entry name" value="WD REPEAT DOMAIN 5B"/>
    <property type="match status" value="1"/>
</dbReference>
<feature type="repeat" description="WD" evidence="3">
    <location>
        <begin position="675"/>
        <end position="718"/>
    </location>
</feature>
<dbReference type="InterPro" id="IPR020472">
    <property type="entry name" value="WD40_PAC1"/>
</dbReference>
<feature type="repeat" description="WD" evidence="3">
    <location>
        <begin position="233"/>
        <end position="276"/>
    </location>
</feature>
<proteinExistence type="predicted"/>
<dbReference type="InterPro" id="IPR001680">
    <property type="entry name" value="WD40_rpt"/>
</dbReference>
<gene>
    <name evidence="4" type="ORF">QF034_002340</name>
</gene>
<keyword evidence="5" id="KW-1185">Reference proteome</keyword>
<dbReference type="InterPro" id="IPR015943">
    <property type="entry name" value="WD40/YVTN_repeat-like_dom_sf"/>
</dbReference>
<dbReference type="CDD" id="cd00200">
    <property type="entry name" value="WD40"/>
    <property type="match status" value="1"/>
</dbReference>
<dbReference type="PRINTS" id="PR00320">
    <property type="entry name" value="GPROTEINBRPT"/>
</dbReference>
<dbReference type="EMBL" id="JAUSYP010000001">
    <property type="protein sequence ID" value="MDQ0748109.1"/>
    <property type="molecule type" value="Genomic_DNA"/>
</dbReference>
<evidence type="ECO:0000256" key="1">
    <source>
        <dbReference type="ARBA" id="ARBA00022574"/>
    </source>
</evidence>
<dbReference type="InterPro" id="IPR019775">
    <property type="entry name" value="WD40_repeat_CS"/>
</dbReference>
<dbReference type="Proteomes" id="UP001232755">
    <property type="component" value="Unassembled WGS sequence"/>
</dbReference>
<dbReference type="PROSITE" id="PS00678">
    <property type="entry name" value="WD_REPEATS_1"/>
    <property type="match status" value="4"/>
</dbReference>
<dbReference type="PANTHER" id="PTHR22847">
    <property type="entry name" value="WD40 REPEAT PROTEIN"/>
    <property type="match status" value="1"/>
</dbReference>
<dbReference type="PROSITE" id="PS50294">
    <property type="entry name" value="WD_REPEATS_REGION"/>
    <property type="match status" value="2"/>
</dbReference>
<comment type="caution">
    <text evidence="4">The sequence shown here is derived from an EMBL/GenBank/DDBJ whole genome shotgun (WGS) entry which is preliminary data.</text>
</comment>
<feature type="repeat" description="WD" evidence="3">
    <location>
        <begin position="188"/>
        <end position="231"/>
    </location>
</feature>
<evidence type="ECO:0000313" key="4">
    <source>
        <dbReference type="EMBL" id="MDQ0748109.1"/>
    </source>
</evidence>
<feature type="repeat" description="WD" evidence="3">
    <location>
        <begin position="143"/>
        <end position="186"/>
    </location>
</feature>
<keyword evidence="2" id="KW-0677">Repeat</keyword>
<evidence type="ECO:0000256" key="2">
    <source>
        <dbReference type="ARBA" id="ARBA00022737"/>
    </source>
</evidence>
<dbReference type="SMART" id="SM00320">
    <property type="entry name" value="WD40"/>
    <property type="match status" value="11"/>
</dbReference>
<dbReference type="InterPro" id="IPR036322">
    <property type="entry name" value="WD40_repeat_dom_sf"/>
</dbReference>
<dbReference type="Pfam" id="PF00400">
    <property type="entry name" value="WD40"/>
    <property type="match status" value="6"/>
</dbReference>
<protein>
    <submittedName>
        <fullName evidence="4">WD40 repeat protein</fullName>
    </submittedName>
</protein>
<organism evidence="4 5">
    <name type="scientific">Streptomyces africanus</name>
    <dbReference type="NCBI Taxonomy" id="231024"/>
    <lineage>
        <taxon>Bacteria</taxon>
        <taxon>Bacillati</taxon>
        <taxon>Actinomycetota</taxon>
        <taxon>Actinomycetes</taxon>
        <taxon>Kitasatosporales</taxon>
        <taxon>Streptomycetaceae</taxon>
        <taxon>Streptomyces</taxon>
    </lineage>
</organism>
<reference evidence="4 5" key="1">
    <citation type="submission" date="2023-07" db="EMBL/GenBank/DDBJ databases">
        <title>Comparative genomics of wheat-associated soil bacteria to identify genetic determinants of phenazine resistance.</title>
        <authorList>
            <person name="Mouncey N."/>
        </authorList>
    </citation>
    <scope>NUCLEOTIDE SEQUENCE [LARGE SCALE GENOMIC DNA]</scope>
    <source>
        <strain evidence="4 5">B3I12</strain>
    </source>
</reference>
<dbReference type="PROSITE" id="PS50082">
    <property type="entry name" value="WD_REPEATS_2"/>
    <property type="match status" value="6"/>
</dbReference>
<keyword evidence="1 3" id="KW-0853">WD repeat</keyword>
<feature type="repeat" description="WD" evidence="3">
    <location>
        <begin position="565"/>
        <end position="587"/>
    </location>
</feature>
<sequence length="750" mass="80863">MQRAFTTVLRRAVPYAVDGSPDWARAHPYALRHLATHAAVAGLLDTLLADIEYLVHADYETLMPRLLDAESDEAQLNTAVFRSCLHVLRHLDAAARRQVLAVEAARFNVPHLVEALNGRAAKRAWKPMAASGGQLSSNLRNALTGHTGLVEALACTEVNGRPTAVTGSEDRTVRMWDLITGDPVGSPMAGHTGAIEAVACTYLDGRPVAVTVSRDESVRLWDLGTCRAIGAPMSGHSNRIRAVACLELDGRQVAVTGGWDHTLRVWDLGTGQAVGKPVTGTGLVNTLACVVLKGRPVVVTGSTDSLALWDLTTRRRLRRLDRGAGSVWYKAVTCTELNGRPVAISADRQGRVRVWDFRKRRILSEFQGHEGWASSVSCAVMDGKQVAVAGYQDGTAQIWDLEDRRPVGALLCGHAFPVLAVAYAELEGQPVVITSAYDTLRIWDLSRRAFGSPVVGHTQRVLAVDHAVVDGRPVVVTGSEDTTMRIWQLSAEFRSTEPLNHHTSEVNPLTCKMLNGRPIAIFGTTYGAQVWDLAMGRAMHPPFADQADELGAFTACVELNGREVVVTGTMQGSVRVWDLATGALTERFAVGNLGMRTDACVIDGRLVAASVSLDKPLRVLDVTTGRSLGQSPHSHPFRAITVGRLNDRPIAVTCSESSTVHIWELPGCHPVGEPMTGHTRSVWTVTLAELDGRSVALTGSADNTVRIWDLEHRTTLDVIHLPGPCSAVSLSDDGLLACAFGNDVGVFSRE</sequence>